<reference evidence="2 3" key="1">
    <citation type="journal article" date="2011" name="Nature">
        <title>A high-resolution map of human evolutionary constraint using 29 mammals.</title>
        <authorList>
            <person name="Lindblad-Toh K."/>
            <person name="Garber M."/>
            <person name="Zuk O."/>
            <person name="Lin M.F."/>
            <person name="Parker B.J."/>
            <person name="Washietl S."/>
            <person name="Kheradpour P."/>
            <person name="Ernst J."/>
            <person name="Jordan G."/>
            <person name="Mauceli E."/>
            <person name="Ward L.D."/>
            <person name="Lowe C.B."/>
            <person name="Holloway A.K."/>
            <person name="Clamp M."/>
            <person name="Gnerre S."/>
            <person name="Alfoldi J."/>
            <person name="Beal K."/>
            <person name="Chang J."/>
            <person name="Clawson H."/>
            <person name="Cuff J."/>
            <person name="Di Palma F."/>
            <person name="Fitzgerald S."/>
            <person name="Flicek P."/>
            <person name="Guttman M."/>
            <person name="Hubisz M.J."/>
            <person name="Jaffe D.B."/>
            <person name="Jungreis I."/>
            <person name="Kent W.J."/>
            <person name="Kostka D."/>
            <person name="Lara M."/>
            <person name="Martins A.L."/>
            <person name="Massingham T."/>
            <person name="Moltke I."/>
            <person name="Raney B.J."/>
            <person name="Rasmussen M.D."/>
            <person name="Robinson J."/>
            <person name="Stark A."/>
            <person name="Vilella A.J."/>
            <person name="Wen J."/>
            <person name="Xie X."/>
            <person name="Zody M.C."/>
            <person name="Baldwin J."/>
            <person name="Bloom T."/>
            <person name="Chin C.W."/>
            <person name="Heiman D."/>
            <person name="Nicol R."/>
            <person name="Nusbaum C."/>
            <person name="Young S."/>
            <person name="Wilkinson J."/>
            <person name="Worley K.C."/>
            <person name="Kovar C.L."/>
            <person name="Muzny D.M."/>
            <person name="Gibbs R.A."/>
            <person name="Cree A."/>
            <person name="Dihn H.H."/>
            <person name="Fowler G."/>
            <person name="Jhangiani S."/>
            <person name="Joshi V."/>
            <person name="Lee S."/>
            <person name="Lewis L.R."/>
            <person name="Nazareth L.V."/>
            <person name="Okwuonu G."/>
            <person name="Santibanez J."/>
            <person name="Warren W.C."/>
            <person name="Mardis E.R."/>
            <person name="Weinstock G.M."/>
            <person name="Wilson R.K."/>
            <person name="Delehaunty K."/>
            <person name="Dooling D."/>
            <person name="Fronik C."/>
            <person name="Fulton L."/>
            <person name="Fulton B."/>
            <person name="Graves T."/>
            <person name="Minx P."/>
            <person name="Sodergren E."/>
            <person name="Birney E."/>
            <person name="Margulies E.H."/>
            <person name="Herrero J."/>
            <person name="Green E.D."/>
            <person name="Haussler D."/>
            <person name="Siepel A."/>
            <person name="Goldman N."/>
            <person name="Pollard K.S."/>
            <person name="Pedersen J.S."/>
            <person name="Lander E.S."/>
            <person name="Kellis M."/>
        </authorList>
    </citation>
    <scope>NUCLEOTIDE SEQUENCE [LARGE SCALE GENOMIC DNA]</scope>
</reference>
<organism evidence="2 3">
    <name type="scientific">Myotis lucifugus</name>
    <name type="common">Little brown bat</name>
    <dbReference type="NCBI Taxonomy" id="59463"/>
    <lineage>
        <taxon>Eukaryota</taxon>
        <taxon>Metazoa</taxon>
        <taxon>Chordata</taxon>
        <taxon>Craniata</taxon>
        <taxon>Vertebrata</taxon>
        <taxon>Euteleostomi</taxon>
        <taxon>Mammalia</taxon>
        <taxon>Eutheria</taxon>
        <taxon>Laurasiatheria</taxon>
        <taxon>Chiroptera</taxon>
        <taxon>Yangochiroptera</taxon>
        <taxon>Vespertilionidae</taxon>
        <taxon>Myotis</taxon>
    </lineage>
</organism>
<dbReference type="Ensembl" id="ENSMLUT00000025712.1">
    <property type="protein sequence ID" value="ENSMLUP00000019774.1"/>
    <property type="gene ID" value="ENSMLUG00000027448.1"/>
</dbReference>
<keyword evidence="1" id="KW-0472">Membrane</keyword>
<name>G1Q7U1_MYOLU</name>
<protein>
    <submittedName>
        <fullName evidence="2">Uncharacterized protein</fullName>
    </submittedName>
</protein>
<evidence type="ECO:0000313" key="3">
    <source>
        <dbReference type="Proteomes" id="UP000001074"/>
    </source>
</evidence>
<sequence>KHASSSAPLKDIYKEHWLFSYISIKLICMLYLIMTPLPKPNCPTRAVGQQCILCHPVREAGAL</sequence>
<dbReference type="Proteomes" id="UP000001074">
    <property type="component" value="Unassembled WGS sequence"/>
</dbReference>
<evidence type="ECO:0000313" key="2">
    <source>
        <dbReference type="Ensembl" id="ENSMLUP00000019774.1"/>
    </source>
</evidence>
<keyword evidence="1" id="KW-0812">Transmembrane</keyword>
<dbReference type="AlphaFoldDB" id="G1Q7U1"/>
<dbReference type="HOGENOM" id="CLU_2891797_0_0_1"/>
<proteinExistence type="predicted"/>
<evidence type="ECO:0000256" key="1">
    <source>
        <dbReference type="SAM" id="Phobius"/>
    </source>
</evidence>
<dbReference type="EMBL" id="AAPE02018678">
    <property type="status" value="NOT_ANNOTATED_CDS"/>
    <property type="molecule type" value="Genomic_DNA"/>
</dbReference>
<accession>G1Q7U1</accession>
<reference evidence="2" key="2">
    <citation type="submission" date="2025-08" db="UniProtKB">
        <authorList>
            <consortium name="Ensembl"/>
        </authorList>
    </citation>
    <scope>IDENTIFICATION</scope>
</reference>
<feature type="transmembrane region" description="Helical" evidence="1">
    <location>
        <begin position="16"/>
        <end position="34"/>
    </location>
</feature>
<reference evidence="2" key="3">
    <citation type="submission" date="2025-09" db="UniProtKB">
        <authorList>
            <consortium name="Ensembl"/>
        </authorList>
    </citation>
    <scope>IDENTIFICATION</scope>
</reference>
<keyword evidence="3" id="KW-1185">Reference proteome</keyword>
<keyword evidence="1" id="KW-1133">Transmembrane helix</keyword>
<dbReference type="InParanoid" id="G1Q7U1"/>